<evidence type="ECO:0000256" key="4">
    <source>
        <dbReference type="ARBA" id="ARBA00023163"/>
    </source>
</evidence>
<dbReference type="FunFam" id="1.10.10.10:FF:000038">
    <property type="entry name" value="Glycine cleavage system transcriptional activator"/>
    <property type="match status" value="1"/>
</dbReference>
<feature type="domain" description="HTH lysR-type" evidence="5">
    <location>
        <begin position="5"/>
        <end position="62"/>
    </location>
</feature>
<dbReference type="InterPro" id="IPR005119">
    <property type="entry name" value="LysR_subst-bd"/>
</dbReference>
<dbReference type="FunFam" id="3.40.190.10:FF:000017">
    <property type="entry name" value="Glycine cleavage system transcriptional activator"/>
    <property type="match status" value="1"/>
</dbReference>
<dbReference type="PANTHER" id="PTHR30537">
    <property type="entry name" value="HTH-TYPE TRANSCRIPTIONAL REGULATOR"/>
    <property type="match status" value="1"/>
</dbReference>
<organism evidence="6 7">
    <name type="scientific">Marinobacterium aestuarii</name>
    <dbReference type="NCBI Taxonomy" id="1821621"/>
    <lineage>
        <taxon>Bacteria</taxon>
        <taxon>Pseudomonadati</taxon>
        <taxon>Pseudomonadota</taxon>
        <taxon>Gammaproteobacteria</taxon>
        <taxon>Oceanospirillales</taxon>
        <taxon>Oceanospirillaceae</taxon>
        <taxon>Marinobacterium</taxon>
    </lineage>
</organism>
<dbReference type="SUPFAM" id="SSF53850">
    <property type="entry name" value="Periplasmic binding protein-like II"/>
    <property type="match status" value="1"/>
</dbReference>
<gene>
    <name evidence="6" type="ORF">A8C75_07705</name>
</gene>
<dbReference type="InterPro" id="IPR036390">
    <property type="entry name" value="WH_DNA-bd_sf"/>
</dbReference>
<dbReference type="Gene3D" id="3.40.190.10">
    <property type="entry name" value="Periplasmic binding protein-like II"/>
    <property type="match status" value="2"/>
</dbReference>
<accession>A0A1A9F4K5</accession>
<keyword evidence="7" id="KW-1185">Reference proteome</keyword>
<dbReference type="PROSITE" id="PS50931">
    <property type="entry name" value="HTH_LYSR"/>
    <property type="match status" value="1"/>
</dbReference>
<dbReference type="GO" id="GO:0043565">
    <property type="term" value="F:sequence-specific DNA binding"/>
    <property type="evidence" value="ECO:0007669"/>
    <property type="project" value="TreeGrafter"/>
</dbReference>
<keyword evidence="2" id="KW-0805">Transcription regulation</keyword>
<evidence type="ECO:0000256" key="2">
    <source>
        <dbReference type="ARBA" id="ARBA00023015"/>
    </source>
</evidence>
<comment type="similarity">
    <text evidence="1">Belongs to the LysR transcriptional regulatory family.</text>
</comment>
<dbReference type="EMBL" id="CP015839">
    <property type="protein sequence ID" value="ANG65147.1"/>
    <property type="molecule type" value="Genomic_DNA"/>
</dbReference>
<evidence type="ECO:0000256" key="1">
    <source>
        <dbReference type="ARBA" id="ARBA00009437"/>
    </source>
</evidence>
<dbReference type="InterPro" id="IPR000847">
    <property type="entry name" value="LysR_HTH_N"/>
</dbReference>
<dbReference type="Proteomes" id="UP000078070">
    <property type="component" value="Chromosome"/>
</dbReference>
<dbReference type="CDD" id="cd08432">
    <property type="entry name" value="PBP2_GcdR_TrpI_HvrB_AmpR_like"/>
    <property type="match status" value="1"/>
</dbReference>
<dbReference type="SUPFAM" id="SSF46785">
    <property type="entry name" value="Winged helix' DNA-binding domain"/>
    <property type="match status" value="1"/>
</dbReference>
<dbReference type="NCBIfam" id="NF008352">
    <property type="entry name" value="PRK11139.1"/>
    <property type="match status" value="1"/>
</dbReference>
<proteinExistence type="inferred from homology"/>
<evidence type="ECO:0000313" key="6">
    <source>
        <dbReference type="EMBL" id="ANG65147.1"/>
    </source>
</evidence>
<keyword evidence="3" id="KW-0238">DNA-binding</keyword>
<dbReference type="Gene3D" id="1.10.10.10">
    <property type="entry name" value="Winged helix-like DNA-binding domain superfamily/Winged helix DNA-binding domain"/>
    <property type="match status" value="1"/>
</dbReference>
<dbReference type="PRINTS" id="PR00039">
    <property type="entry name" value="HTHLYSR"/>
</dbReference>
<sequence length="303" mass="33510">MRRLPPLNALRSFEAAARHGSFNKAADELYVTPSAVSHQVKTLEDFLEVRLFLREKRRVSLTSAGERYLASVQLALDEIDSATRRLMASPNSVAVTISVAPAFLTRWLVPRIGQFQTEYPDVELRLSAAYGPIDFDHSDTDMAVNFGRGGWRDVESTHLLNVRLVPVCSPALLTGAKPLNTPEDLKRHTLIRVADRPDEWPRILRQAGVSSTDIGRVMTFSSTSLAMSAAMEGVGIALGDEKLVEREVRYGQLAKPFDLVLDSGNAFFLVYPKGRALSYGMKAFHDWVIEAITHDAPMSGINA</sequence>
<evidence type="ECO:0000259" key="5">
    <source>
        <dbReference type="PROSITE" id="PS50931"/>
    </source>
</evidence>
<reference evidence="6 7" key="2">
    <citation type="journal article" date="2018" name="Int. J. Syst. Evol. Microbiol.">
        <title>Marinobacterium aestuarii sp. nov., a benzene-degrading marine bacterium isolated from estuary sediment.</title>
        <authorList>
            <person name="Bae S.S."/>
            <person name="Jung J."/>
            <person name="Chung D."/>
            <person name="Baek K."/>
        </authorList>
    </citation>
    <scope>NUCLEOTIDE SEQUENCE [LARGE SCALE GENOMIC DNA]</scope>
    <source>
        <strain evidence="6 7">ST58-10</strain>
    </source>
</reference>
<dbReference type="InterPro" id="IPR058163">
    <property type="entry name" value="LysR-type_TF_proteobact-type"/>
</dbReference>
<dbReference type="GO" id="GO:0006351">
    <property type="term" value="P:DNA-templated transcription"/>
    <property type="evidence" value="ECO:0007669"/>
    <property type="project" value="TreeGrafter"/>
</dbReference>
<dbReference type="Pfam" id="PF00126">
    <property type="entry name" value="HTH_1"/>
    <property type="match status" value="1"/>
</dbReference>
<evidence type="ECO:0000313" key="7">
    <source>
        <dbReference type="Proteomes" id="UP000078070"/>
    </source>
</evidence>
<dbReference type="AlphaFoldDB" id="A0A1A9F4K5"/>
<evidence type="ECO:0000256" key="3">
    <source>
        <dbReference type="ARBA" id="ARBA00023125"/>
    </source>
</evidence>
<name>A0A1A9F4K5_9GAMM</name>
<dbReference type="Pfam" id="PF03466">
    <property type="entry name" value="LysR_substrate"/>
    <property type="match status" value="1"/>
</dbReference>
<protein>
    <submittedName>
        <fullName evidence="6">Transcriptional regulator</fullName>
    </submittedName>
</protein>
<dbReference type="OrthoDB" id="6787458at2"/>
<dbReference type="GO" id="GO:0003700">
    <property type="term" value="F:DNA-binding transcription factor activity"/>
    <property type="evidence" value="ECO:0007669"/>
    <property type="project" value="InterPro"/>
</dbReference>
<reference evidence="7" key="1">
    <citation type="submission" date="2016-05" db="EMBL/GenBank/DDBJ databases">
        <authorList>
            <person name="Baek K."/>
            <person name="Yang S.-J."/>
        </authorList>
    </citation>
    <scope>NUCLEOTIDE SEQUENCE [LARGE SCALE GENOMIC DNA]</scope>
    <source>
        <strain evidence="7">ST58-10</strain>
    </source>
</reference>
<dbReference type="KEGG" id="mars:A8C75_07705"/>
<dbReference type="InterPro" id="IPR036388">
    <property type="entry name" value="WH-like_DNA-bd_sf"/>
</dbReference>
<keyword evidence="4" id="KW-0804">Transcription</keyword>
<dbReference type="STRING" id="1821621.A8C75_07705"/>
<dbReference type="PANTHER" id="PTHR30537:SF74">
    <property type="entry name" value="HTH-TYPE TRANSCRIPTIONAL REGULATOR TRPI"/>
    <property type="match status" value="1"/>
</dbReference>